<protein>
    <submittedName>
        <fullName evidence="3">Putative carboxypeptidase D</fullName>
        <ecNumber evidence="3">3.4.16.6</ecNumber>
    </submittedName>
</protein>
<dbReference type="Pfam" id="PF00450">
    <property type="entry name" value="Peptidase_S10"/>
    <property type="match status" value="1"/>
</dbReference>
<dbReference type="GO" id="GO:0005773">
    <property type="term" value="C:vacuole"/>
    <property type="evidence" value="ECO:0007669"/>
    <property type="project" value="TreeGrafter"/>
</dbReference>
<evidence type="ECO:0000313" key="4">
    <source>
        <dbReference type="Proteomes" id="UP000238479"/>
    </source>
</evidence>
<comment type="caution">
    <text evidence="3">The sequence shown here is derived from an EMBL/GenBank/DDBJ whole genome shotgun (WGS) entry which is preliminary data.</text>
</comment>
<reference evidence="3 4" key="1">
    <citation type="journal article" date="2018" name="Nat. Genet.">
        <title>The Rosa genome provides new insights in the design of modern roses.</title>
        <authorList>
            <person name="Bendahmane M."/>
        </authorList>
    </citation>
    <scope>NUCLEOTIDE SEQUENCE [LARGE SCALE GENOMIC DNA]</scope>
    <source>
        <strain evidence="4">cv. Old Blush</strain>
    </source>
</reference>
<dbReference type="GO" id="GO:0004185">
    <property type="term" value="F:serine-type carboxypeptidase activity"/>
    <property type="evidence" value="ECO:0007669"/>
    <property type="project" value="UniProtKB-EC"/>
</dbReference>
<accession>A0A2P6Q0D8</accession>
<evidence type="ECO:0000256" key="1">
    <source>
        <dbReference type="ARBA" id="ARBA00009431"/>
    </source>
</evidence>
<dbReference type="SUPFAM" id="SSF53474">
    <property type="entry name" value="alpha/beta-Hydrolases"/>
    <property type="match status" value="1"/>
</dbReference>
<keyword evidence="3" id="KW-0121">Carboxypeptidase</keyword>
<evidence type="ECO:0000256" key="2">
    <source>
        <dbReference type="SAM" id="Phobius"/>
    </source>
</evidence>
<comment type="similarity">
    <text evidence="1">Belongs to the peptidase S10 family.</text>
</comment>
<organism evidence="3 4">
    <name type="scientific">Rosa chinensis</name>
    <name type="common">China rose</name>
    <dbReference type="NCBI Taxonomy" id="74649"/>
    <lineage>
        <taxon>Eukaryota</taxon>
        <taxon>Viridiplantae</taxon>
        <taxon>Streptophyta</taxon>
        <taxon>Embryophyta</taxon>
        <taxon>Tracheophyta</taxon>
        <taxon>Spermatophyta</taxon>
        <taxon>Magnoliopsida</taxon>
        <taxon>eudicotyledons</taxon>
        <taxon>Gunneridae</taxon>
        <taxon>Pentapetalae</taxon>
        <taxon>rosids</taxon>
        <taxon>fabids</taxon>
        <taxon>Rosales</taxon>
        <taxon>Rosaceae</taxon>
        <taxon>Rosoideae</taxon>
        <taxon>Rosoideae incertae sedis</taxon>
        <taxon>Rosa</taxon>
    </lineage>
</organism>
<dbReference type="InterPro" id="IPR029058">
    <property type="entry name" value="AB_hydrolase_fold"/>
</dbReference>
<keyword evidence="2" id="KW-0472">Membrane</keyword>
<sequence length="229" mass="26268">MYARIYATYFGSNVQIGNAWIDDNHGEMGIYEYLWKHALNSDETYEGIYKYCDFVSDIFSSKCTKYQIQASDEPGDVDIYNIYAPLCKISSSSNTTYISIGSMVNGFDPCSDYYVDASLNLKEVQGSCKTYTLVGLQIINTKLNRHFNQFLFLISYIIHFTSLFLFLIYSAIGWTDSPQSDKVSPRKWDNCVEDMLLSYWLQRGLTFATVRGADLVIWFLAINQSEHSP</sequence>
<proteinExistence type="inferred from homology"/>
<feature type="transmembrane region" description="Helical" evidence="2">
    <location>
        <begin position="150"/>
        <end position="172"/>
    </location>
</feature>
<keyword evidence="3" id="KW-0378">Hydrolase</keyword>
<dbReference type="Gene3D" id="3.40.50.1820">
    <property type="entry name" value="alpha/beta hydrolase"/>
    <property type="match status" value="1"/>
</dbReference>
<dbReference type="EC" id="3.4.16.6" evidence="3"/>
<dbReference type="EMBL" id="PDCK01000044">
    <property type="protein sequence ID" value="PRQ27642.1"/>
    <property type="molecule type" value="Genomic_DNA"/>
</dbReference>
<keyword evidence="4" id="KW-1185">Reference proteome</keyword>
<keyword evidence="2" id="KW-0812">Transmembrane</keyword>
<dbReference type="InterPro" id="IPR001563">
    <property type="entry name" value="Peptidase_S10"/>
</dbReference>
<name>A0A2P6Q0D8_ROSCH</name>
<keyword evidence="3" id="KW-0645">Protease</keyword>
<gene>
    <name evidence="3" type="ORF">RchiOBHm_Chr6g0307461</name>
</gene>
<dbReference type="Gramene" id="PRQ27642">
    <property type="protein sequence ID" value="PRQ27642"/>
    <property type="gene ID" value="RchiOBHm_Chr6g0307461"/>
</dbReference>
<dbReference type="PANTHER" id="PTHR11802:SF470">
    <property type="entry name" value="CARBOXYPEPTIDASE"/>
    <property type="match status" value="1"/>
</dbReference>
<evidence type="ECO:0000313" key="3">
    <source>
        <dbReference type="EMBL" id="PRQ27642.1"/>
    </source>
</evidence>
<dbReference type="Proteomes" id="UP000238479">
    <property type="component" value="Chromosome 6"/>
</dbReference>
<dbReference type="PANTHER" id="PTHR11802">
    <property type="entry name" value="SERINE PROTEASE FAMILY S10 SERINE CARBOXYPEPTIDASE"/>
    <property type="match status" value="1"/>
</dbReference>
<dbReference type="GO" id="GO:0006508">
    <property type="term" value="P:proteolysis"/>
    <property type="evidence" value="ECO:0007669"/>
    <property type="project" value="InterPro"/>
</dbReference>
<keyword evidence="2" id="KW-1133">Transmembrane helix</keyword>
<dbReference type="AlphaFoldDB" id="A0A2P6Q0D8"/>